<comment type="caution">
    <text evidence="1">The sequence shown here is derived from an EMBL/GenBank/DDBJ whole genome shotgun (WGS) entry which is preliminary data.</text>
</comment>
<dbReference type="AlphaFoldDB" id="A0A2N5URQ3"/>
<evidence type="ECO:0000313" key="1">
    <source>
        <dbReference type="EMBL" id="PLW40432.1"/>
    </source>
</evidence>
<dbReference type="EMBL" id="PGCI01000102">
    <property type="protein sequence ID" value="PLW40432.1"/>
    <property type="molecule type" value="Genomic_DNA"/>
</dbReference>
<reference evidence="1 2" key="1">
    <citation type="submission" date="2017-11" db="EMBL/GenBank/DDBJ databases">
        <title>De novo assembly and phasing of dikaryotic genomes from two isolates of Puccinia coronata f. sp. avenae, the causal agent of oat crown rust.</title>
        <authorList>
            <person name="Miller M.E."/>
            <person name="Zhang Y."/>
            <person name="Omidvar V."/>
            <person name="Sperschneider J."/>
            <person name="Schwessinger B."/>
            <person name="Raley C."/>
            <person name="Palmer J.M."/>
            <person name="Garnica D."/>
            <person name="Upadhyaya N."/>
            <person name="Rathjen J."/>
            <person name="Taylor J.M."/>
            <person name="Park R.F."/>
            <person name="Dodds P.N."/>
            <person name="Hirsch C.D."/>
            <person name="Kianian S.F."/>
            <person name="Figueroa M."/>
        </authorList>
    </citation>
    <scope>NUCLEOTIDE SEQUENCE [LARGE SCALE GENOMIC DNA]</scope>
    <source>
        <strain evidence="1">12SD80</strain>
    </source>
</reference>
<gene>
    <name evidence="1" type="ORF">PCASD_10376</name>
</gene>
<protein>
    <submittedName>
        <fullName evidence="1">Uncharacterized protein</fullName>
    </submittedName>
</protein>
<proteinExistence type="predicted"/>
<accession>A0A2N5URQ3</accession>
<sequence length="93" mass="10240">MLRPERRREPSAFPDIGCGTGGFPKGERAFGFREDILTSQQAQTCNRSSEYLAHCTIAQKVLPPSEKLPVGKSIGMKLNQLIILSVDLLVTSH</sequence>
<organism evidence="1 2">
    <name type="scientific">Puccinia coronata f. sp. avenae</name>
    <dbReference type="NCBI Taxonomy" id="200324"/>
    <lineage>
        <taxon>Eukaryota</taxon>
        <taxon>Fungi</taxon>
        <taxon>Dikarya</taxon>
        <taxon>Basidiomycota</taxon>
        <taxon>Pucciniomycotina</taxon>
        <taxon>Pucciniomycetes</taxon>
        <taxon>Pucciniales</taxon>
        <taxon>Pucciniaceae</taxon>
        <taxon>Puccinia</taxon>
    </lineage>
</organism>
<name>A0A2N5URQ3_9BASI</name>
<dbReference type="Proteomes" id="UP000235392">
    <property type="component" value="Unassembled WGS sequence"/>
</dbReference>
<evidence type="ECO:0000313" key="2">
    <source>
        <dbReference type="Proteomes" id="UP000235392"/>
    </source>
</evidence>